<dbReference type="AlphaFoldDB" id="A0A427A580"/>
<protein>
    <submittedName>
        <fullName evidence="2">Uncharacterized protein</fullName>
    </submittedName>
</protein>
<reference evidence="2 3" key="1">
    <citation type="journal article" date="2014" name="Agronomy (Basel)">
        <title>A Draft Genome Sequence for Ensete ventricosum, the Drought-Tolerant Tree Against Hunger.</title>
        <authorList>
            <person name="Harrison J."/>
            <person name="Moore K.A."/>
            <person name="Paszkiewicz K."/>
            <person name="Jones T."/>
            <person name="Grant M."/>
            <person name="Ambacheew D."/>
            <person name="Muzemil S."/>
            <person name="Studholme D.J."/>
        </authorList>
    </citation>
    <scope>NUCLEOTIDE SEQUENCE [LARGE SCALE GENOMIC DNA]</scope>
</reference>
<evidence type="ECO:0000313" key="2">
    <source>
        <dbReference type="EMBL" id="RRT71386.1"/>
    </source>
</evidence>
<gene>
    <name evidence="2" type="ORF">B296_00019681</name>
</gene>
<name>A0A427A580_ENSVE</name>
<evidence type="ECO:0000256" key="1">
    <source>
        <dbReference type="SAM" id="MobiDB-lite"/>
    </source>
</evidence>
<comment type="caution">
    <text evidence="2">The sequence shown here is derived from an EMBL/GenBank/DDBJ whole genome shotgun (WGS) entry which is preliminary data.</text>
</comment>
<sequence length="196" mass="21955">MAPRPLLDCGPSIGLACRGAVSTRDWSADYDVNLSFNWVGQARLSVSLRSPVGVVSSPLDIMIEVSLGDQGREEPFAQFVNRFATETRAILDAHPSLVIQAFLMGIRLSKLLWSLVKKPSTTVLEMMQRAYHFIVAKTLIHGKREEQKHPRTEQSQGSTSRSSRRRIEGLDFSHSRPPTTPLNSTRIEILFQIRGK</sequence>
<feature type="compositionally biased region" description="Basic and acidic residues" evidence="1">
    <location>
        <begin position="165"/>
        <end position="174"/>
    </location>
</feature>
<proteinExistence type="predicted"/>
<feature type="region of interest" description="Disordered" evidence="1">
    <location>
        <begin position="144"/>
        <end position="181"/>
    </location>
</feature>
<accession>A0A427A580</accession>
<dbReference type="EMBL" id="AMZH03003722">
    <property type="protein sequence ID" value="RRT71386.1"/>
    <property type="molecule type" value="Genomic_DNA"/>
</dbReference>
<evidence type="ECO:0000313" key="3">
    <source>
        <dbReference type="Proteomes" id="UP000287651"/>
    </source>
</evidence>
<dbReference type="Proteomes" id="UP000287651">
    <property type="component" value="Unassembled WGS sequence"/>
</dbReference>
<organism evidence="2 3">
    <name type="scientific">Ensete ventricosum</name>
    <name type="common">Abyssinian banana</name>
    <name type="synonym">Musa ensete</name>
    <dbReference type="NCBI Taxonomy" id="4639"/>
    <lineage>
        <taxon>Eukaryota</taxon>
        <taxon>Viridiplantae</taxon>
        <taxon>Streptophyta</taxon>
        <taxon>Embryophyta</taxon>
        <taxon>Tracheophyta</taxon>
        <taxon>Spermatophyta</taxon>
        <taxon>Magnoliopsida</taxon>
        <taxon>Liliopsida</taxon>
        <taxon>Zingiberales</taxon>
        <taxon>Musaceae</taxon>
        <taxon>Ensete</taxon>
    </lineage>
</organism>